<reference evidence="2" key="1">
    <citation type="submission" date="2010-01" db="EMBL/GenBank/DDBJ databases">
        <title>Genome fragments of uncultured bacteria from the North Pacific subtropical Gyre.</title>
        <authorList>
            <person name="Pham V.D."/>
            <person name="Delong E.F."/>
        </authorList>
    </citation>
    <scope>NUCLEOTIDE SEQUENCE</scope>
</reference>
<dbReference type="AlphaFoldDB" id="E7C1Z3"/>
<name>E7C1Z3_9BACT</name>
<dbReference type="EMBL" id="GU567956">
    <property type="protein sequence ID" value="ADI21467.1"/>
    <property type="molecule type" value="Genomic_DNA"/>
</dbReference>
<sequence>MMSILSEPLGALVEINGKVYGKTPLIRQSPQSKGALQLRLRFKHYETLSTTVWPNKDGHYEAKLILKKR</sequence>
<protein>
    <recommendedName>
        <fullName evidence="1">PEGA domain-containing protein</fullName>
    </recommendedName>
</protein>
<evidence type="ECO:0000259" key="1">
    <source>
        <dbReference type="Pfam" id="PF08308"/>
    </source>
</evidence>
<accession>E7C1Z3</accession>
<evidence type="ECO:0000313" key="2">
    <source>
        <dbReference type="EMBL" id="ADI21467.1"/>
    </source>
</evidence>
<proteinExistence type="predicted"/>
<feature type="domain" description="PEGA" evidence="1">
    <location>
        <begin position="3"/>
        <end position="68"/>
    </location>
</feature>
<organism evidence="2">
    <name type="scientific">uncultured myxobacterium HF0070_11L13</name>
    <dbReference type="NCBI Taxonomy" id="723554"/>
    <lineage>
        <taxon>Bacteria</taxon>
        <taxon>Pseudomonadati</taxon>
        <taxon>Myxococcota</taxon>
        <taxon>Myxococcia</taxon>
        <taxon>Myxococcales</taxon>
        <taxon>environmental samples</taxon>
    </lineage>
</organism>
<dbReference type="Pfam" id="PF08308">
    <property type="entry name" value="PEGA"/>
    <property type="match status" value="1"/>
</dbReference>
<dbReference type="InterPro" id="IPR013229">
    <property type="entry name" value="PEGA"/>
</dbReference>